<dbReference type="GeneID" id="80899208"/>
<keyword evidence="10" id="KW-0624">Polysaccharide degradation</keyword>
<dbReference type="GO" id="GO:0000272">
    <property type="term" value="P:polysaccharide catabolic process"/>
    <property type="evidence" value="ECO:0007669"/>
    <property type="project" value="UniProtKB-KW"/>
</dbReference>
<dbReference type="GO" id="GO:0016798">
    <property type="term" value="F:hydrolase activity, acting on glycosyl bonds"/>
    <property type="evidence" value="ECO:0007669"/>
    <property type="project" value="UniProtKB-KW"/>
</dbReference>
<dbReference type="PANTHER" id="PTHR31316:SF0">
    <property type="entry name" value="SECRETED BETA-GLUCOSIDASE SIM1-RELATED"/>
    <property type="match status" value="1"/>
</dbReference>
<sequence length="551" mass="58587">MGHPLPRARQERGKSEGTQTTHGSTVGTRHIHRSKPHTPLSAVPLCVATNHHLPPLDSLDLVSLRRRWATPPGPPATAGPPPFSSPLPLAIPFTFLHLHRAVYFVQLRVFCSLPHSFNQACSVRSPVRHFYHHEDFRPVDPCGHPCRDATNVDKREPDVVTKVVAGPTMVVYQLNDKIVNADEAKKGLDNGEYVVVGESLPTFTPPPAPSTTKDLGAQFIESKSTTTTTTTTTTPPPPPPTTTSTPPPPPPSSTAQAPVANAAASSDADESSSSSGGEDIDFPSGKVKCSEFPSKYGAVAVPWMGLRGWAGAQKVANYPDALSFDNIVDAIAGQGCSPGDMCSYACKPGYQKSQWPKAQGATGQSVGGLYCNSDGYLELTRPSVKQICTAGEGGVSIKNDLDEVVATCRTSYPGSENMNIPTVAEPGQTVPLTNPSQSGYYQWKNMKTSAQYYINPKGVAAEDACIWKSPVSPNDRGNWAAVIAGVGMADDGVTYISLFLNKPTSSAQPDFNMEIIGGNSKCGYHNGQWTGGTDGCTTGVAKGQTATIRYY</sequence>
<comment type="similarity">
    <text evidence="2">Belongs to the SUN family.</text>
</comment>
<dbReference type="PRINTS" id="PR01217">
    <property type="entry name" value="PRICHEXTENSN"/>
</dbReference>
<feature type="compositionally biased region" description="Polar residues" evidence="11">
    <location>
        <begin position="16"/>
        <end position="27"/>
    </location>
</feature>
<evidence type="ECO:0000256" key="6">
    <source>
        <dbReference type="ARBA" id="ARBA00022801"/>
    </source>
</evidence>
<keyword evidence="4" id="KW-0964">Secreted</keyword>
<dbReference type="GO" id="GO:0009986">
    <property type="term" value="C:cell surface"/>
    <property type="evidence" value="ECO:0007669"/>
    <property type="project" value="TreeGrafter"/>
</dbReference>
<dbReference type="KEGG" id="amus:LMH87_012049"/>
<evidence type="ECO:0000256" key="3">
    <source>
        <dbReference type="ARBA" id="ARBA00022512"/>
    </source>
</evidence>
<evidence type="ECO:0000313" key="13">
    <source>
        <dbReference type="Proteomes" id="UP001144673"/>
    </source>
</evidence>
<organism evidence="12 13">
    <name type="scientific">Akanthomyces muscarius</name>
    <name type="common">Entomopathogenic fungus</name>
    <name type="synonym">Lecanicillium muscarium</name>
    <dbReference type="NCBI Taxonomy" id="2231603"/>
    <lineage>
        <taxon>Eukaryota</taxon>
        <taxon>Fungi</taxon>
        <taxon>Dikarya</taxon>
        <taxon>Ascomycota</taxon>
        <taxon>Pezizomycotina</taxon>
        <taxon>Sordariomycetes</taxon>
        <taxon>Hypocreomycetidae</taxon>
        <taxon>Hypocreales</taxon>
        <taxon>Cordycipitaceae</taxon>
        <taxon>Akanthomyces</taxon>
    </lineage>
</organism>
<feature type="compositionally biased region" description="Pro residues" evidence="11">
    <location>
        <begin position="234"/>
        <end position="252"/>
    </location>
</feature>
<proteinExistence type="inferred from homology"/>
<keyword evidence="6" id="KW-0378">Hydrolase</keyword>
<dbReference type="EMBL" id="JAJHUN010000009">
    <property type="protein sequence ID" value="KAJ4151345.1"/>
    <property type="molecule type" value="Genomic_DNA"/>
</dbReference>
<evidence type="ECO:0000256" key="1">
    <source>
        <dbReference type="ARBA" id="ARBA00004191"/>
    </source>
</evidence>
<evidence type="ECO:0000313" key="12">
    <source>
        <dbReference type="EMBL" id="KAJ4151345.1"/>
    </source>
</evidence>
<keyword evidence="7" id="KW-0119">Carbohydrate metabolism</keyword>
<evidence type="ECO:0000256" key="10">
    <source>
        <dbReference type="ARBA" id="ARBA00023326"/>
    </source>
</evidence>
<dbReference type="GO" id="GO:0009277">
    <property type="term" value="C:fungal-type cell wall"/>
    <property type="evidence" value="ECO:0007669"/>
    <property type="project" value="TreeGrafter"/>
</dbReference>
<comment type="caution">
    <text evidence="12">The sequence shown here is derived from an EMBL/GenBank/DDBJ whole genome shotgun (WGS) entry which is preliminary data.</text>
</comment>
<feature type="compositionally biased region" description="Low complexity" evidence="11">
    <location>
        <begin position="224"/>
        <end position="233"/>
    </location>
</feature>
<keyword evidence="9" id="KW-0961">Cell wall biogenesis/degradation</keyword>
<evidence type="ECO:0000256" key="2">
    <source>
        <dbReference type="ARBA" id="ARBA00010579"/>
    </source>
</evidence>
<reference evidence="12" key="1">
    <citation type="journal article" date="2023" name="Access Microbiol">
        <title>De-novo genome assembly for Akanthomyces muscarius, a biocontrol agent of insect agricultural pests.</title>
        <authorList>
            <person name="Erdos Z."/>
            <person name="Studholme D.J."/>
            <person name="Raymond B."/>
            <person name="Sharma M."/>
        </authorList>
    </citation>
    <scope>NUCLEOTIDE SEQUENCE</scope>
    <source>
        <strain evidence="12">Ve6</strain>
    </source>
</reference>
<keyword evidence="3" id="KW-0134">Cell wall</keyword>
<gene>
    <name evidence="12" type="ORF">LMH87_012049</name>
</gene>
<evidence type="ECO:0000256" key="4">
    <source>
        <dbReference type="ARBA" id="ARBA00022525"/>
    </source>
</evidence>
<dbReference type="GO" id="GO:0031505">
    <property type="term" value="P:fungal-type cell wall organization"/>
    <property type="evidence" value="ECO:0007669"/>
    <property type="project" value="TreeGrafter"/>
</dbReference>
<evidence type="ECO:0000256" key="9">
    <source>
        <dbReference type="ARBA" id="ARBA00023316"/>
    </source>
</evidence>
<keyword evidence="8" id="KW-0326">Glycosidase</keyword>
<evidence type="ECO:0008006" key="14">
    <source>
        <dbReference type="Google" id="ProtNLM"/>
    </source>
</evidence>
<protein>
    <recommendedName>
        <fullName evidence="14">SUN domain-containing protein</fullName>
    </recommendedName>
</protein>
<evidence type="ECO:0000256" key="8">
    <source>
        <dbReference type="ARBA" id="ARBA00023295"/>
    </source>
</evidence>
<evidence type="ECO:0000256" key="5">
    <source>
        <dbReference type="ARBA" id="ARBA00022729"/>
    </source>
</evidence>
<evidence type="ECO:0000256" key="11">
    <source>
        <dbReference type="SAM" id="MobiDB-lite"/>
    </source>
</evidence>
<evidence type="ECO:0000256" key="7">
    <source>
        <dbReference type="ARBA" id="ARBA00023277"/>
    </source>
</evidence>
<dbReference type="RefSeq" id="XP_056053059.1">
    <property type="nucleotide sequence ID" value="XM_056201292.1"/>
</dbReference>
<dbReference type="Proteomes" id="UP001144673">
    <property type="component" value="Chromosome 4"/>
</dbReference>
<feature type="compositionally biased region" description="Low complexity" evidence="11">
    <location>
        <begin position="253"/>
        <end position="275"/>
    </location>
</feature>
<keyword evidence="13" id="KW-1185">Reference proteome</keyword>
<dbReference type="Pfam" id="PF03856">
    <property type="entry name" value="SUN"/>
    <property type="match status" value="1"/>
</dbReference>
<dbReference type="InterPro" id="IPR005556">
    <property type="entry name" value="SUN"/>
</dbReference>
<comment type="subcellular location">
    <subcellularLocation>
        <location evidence="1">Secreted</location>
        <location evidence="1">Cell wall</location>
    </subcellularLocation>
</comment>
<dbReference type="PANTHER" id="PTHR31316">
    <property type="entry name" value="BETA-GLUCOSIDASE-LIKE PROTEIN NCA3, MITOCHONDRIAL-RELATED"/>
    <property type="match status" value="1"/>
</dbReference>
<name>A0A9W8QAY6_AKAMU</name>
<keyword evidence="5" id="KW-0732">Signal</keyword>
<feature type="region of interest" description="Disordered" evidence="11">
    <location>
        <begin position="1"/>
        <end position="35"/>
    </location>
</feature>
<dbReference type="InterPro" id="IPR051526">
    <property type="entry name" value="Beta-Glucosidase_SUN"/>
</dbReference>
<feature type="region of interest" description="Disordered" evidence="11">
    <location>
        <begin position="223"/>
        <end position="284"/>
    </location>
</feature>
<dbReference type="AlphaFoldDB" id="A0A9W8QAY6"/>
<accession>A0A9W8QAY6</accession>